<dbReference type="InterPro" id="IPR027417">
    <property type="entry name" value="P-loop_NTPase"/>
</dbReference>
<dbReference type="STRING" id="1246637.MTBBW1_1230013"/>
<dbReference type="GO" id="GO:0016301">
    <property type="term" value="F:kinase activity"/>
    <property type="evidence" value="ECO:0007669"/>
    <property type="project" value="UniProtKB-KW"/>
</dbReference>
<dbReference type="InterPro" id="IPR003593">
    <property type="entry name" value="AAA+_ATPase"/>
</dbReference>
<organism evidence="10 11">
    <name type="scientific">Desulfamplus magnetovallimortis</name>
    <dbReference type="NCBI Taxonomy" id="1246637"/>
    <lineage>
        <taxon>Bacteria</taxon>
        <taxon>Pseudomonadati</taxon>
        <taxon>Thermodesulfobacteriota</taxon>
        <taxon>Desulfobacteria</taxon>
        <taxon>Desulfobacterales</taxon>
        <taxon>Desulfobacteraceae</taxon>
        <taxon>Desulfamplus</taxon>
    </lineage>
</organism>
<feature type="domain" description="PAS" evidence="8">
    <location>
        <begin position="109"/>
        <end position="155"/>
    </location>
</feature>
<dbReference type="SUPFAM" id="SSF55785">
    <property type="entry name" value="PYP-like sensor domain (PAS domain)"/>
    <property type="match status" value="1"/>
</dbReference>
<dbReference type="PROSITE" id="PS50045">
    <property type="entry name" value="SIGMA54_INTERACT_4"/>
    <property type="match status" value="1"/>
</dbReference>
<keyword evidence="5" id="KW-0010">Activator</keyword>
<dbReference type="InterPro" id="IPR002078">
    <property type="entry name" value="Sigma_54_int"/>
</dbReference>
<dbReference type="InterPro" id="IPR009057">
    <property type="entry name" value="Homeodomain-like_sf"/>
</dbReference>
<dbReference type="CDD" id="cd00009">
    <property type="entry name" value="AAA"/>
    <property type="match status" value="1"/>
</dbReference>
<dbReference type="FunFam" id="1.10.8.60:FF:000014">
    <property type="entry name" value="DNA-binding transcriptional regulator NtrC"/>
    <property type="match status" value="1"/>
</dbReference>
<dbReference type="PROSITE" id="PS50112">
    <property type="entry name" value="PAS"/>
    <property type="match status" value="1"/>
</dbReference>
<dbReference type="Proteomes" id="UP000191931">
    <property type="component" value="Unassembled WGS sequence"/>
</dbReference>
<keyword evidence="3" id="KW-0805">Transcription regulation</keyword>
<dbReference type="PROSITE" id="PS50113">
    <property type="entry name" value="PAC"/>
    <property type="match status" value="1"/>
</dbReference>
<dbReference type="AlphaFoldDB" id="A0A1W1H6F4"/>
<accession>A0A1W1H6F4</accession>
<dbReference type="GO" id="GO:0005524">
    <property type="term" value="F:ATP binding"/>
    <property type="evidence" value="ECO:0007669"/>
    <property type="project" value="UniProtKB-KW"/>
</dbReference>
<dbReference type="Gene3D" id="1.10.8.60">
    <property type="match status" value="1"/>
</dbReference>
<dbReference type="Pfam" id="PF25601">
    <property type="entry name" value="AAA_lid_14"/>
    <property type="match status" value="1"/>
</dbReference>
<dbReference type="SMART" id="SM00091">
    <property type="entry name" value="PAS"/>
    <property type="match status" value="1"/>
</dbReference>
<dbReference type="SUPFAM" id="SSF46689">
    <property type="entry name" value="Homeodomain-like"/>
    <property type="match status" value="1"/>
</dbReference>
<dbReference type="Pfam" id="PF00158">
    <property type="entry name" value="Sigma54_activat"/>
    <property type="match status" value="1"/>
</dbReference>
<evidence type="ECO:0000313" key="10">
    <source>
        <dbReference type="EMBL" id="SLM28042.1"/>
    </source>
</evidence>
<evidence type="ECO:0000259" key="7">
    <source>
        <dbReference type="PROSITE" id="PS50045"/>
    </source>
</evidence>
<evidence type="ECO:0000256" key="2">
    <source>
        <dbReference type="ARBA" id="ARBA00022840"/>
    </source>
</evidence>
<keyword evidence="11" id="KW-1185">Reference proteome</keyword>
<sequence>MVQYGINYALMLLNHHGSRDKACLVSTSPPPIMKMMRDIFTVTYYCRFLFYLGKRIGKPLWFWQVQVRILLREYRNLPKLGCQNVVLEVHIYRKEEKGDAVMKNHEFWDVRFFNQILDTMADGLFTLDSTGIITSWNLSMERITGYPAQEAMGRSCQLLQCSRCFGKNCVENADCEVLQKGKSEAKECRVRHREGYDVPVIKSARAVRGESGELLGIVETLTDLTELSRMRKKAEEAERRLGEVHRLGNIIGKGPSMQRVFDAITAAAESRATVLVQGESGTGKELVAGAIHYNSPNAEGPFVTVNCSALSETLLESELFGHVKGAFTGAYKERTGRFEKADGGTIFLDEIGELTPYMQVKLLRVLQEREIERVGDSRKINIDIRVVAATHQNLYNLVMEGRFREDLFYRLKVFPINVPPLRERREDIPLLIRHFIDKGNERDGKNVQDLSRDAMERLMEYHWPGNVRELENAMEHAFVLCRSRQIDIADLPVEIRSSSTCMDGFNFLSSPENELDPYSAHLSGNINSSANLHSSYGRNYNVVDAQNNNRNPSGRANVNKMGHHPGAGYASISPGYAPAGIPSKRLTREYLMQLLHESDWNKAEVGRRIGKSRTSVWKYMKKWDIPLQKPGINVGLL</sequence>
<feature type="domain" description="Sigma-54 factor interaction" evidence="7">
    <location>
        <begin position="250"/>
        <end position="479"/>
    </location>
</feature>
<dbReference type="GO" id="GO:0003677">
    <property type="term" value="F:DNA binding"/>
    <property type="evidence" value="ECO:0007669"/>
    <property type="project" value="UniProtKB-KW"/>
</dbReference>
<evidence type="ECO:0000256" key="4">
    <source>
        <dbReference type="ARBA" id="ARBA00023125"/>
    </source>
</evidence>
<evidence type="ECO:0000313" key="11">
    <source>
        <dbReference type="Proteomes" id="UP000191931"/>
    </source>
</evidence>
<dbReference type="PROSITE" id="PS00676">
    <property type="entry name" value="SIGMA54_INTERACT_2"/>
    <property type="match status" value="1"/>
</dbReference>
<evidence type="ECO:0000259" key="8">
    <source>
        <dbReference type="PROSITE" id="PS50112"/>
    </source>
</evidence>
<dbReference type="PANTHER" id="PTHR32071:SF122">
    <property type="entry name" value="SIGMA FACTOR"/>
    <property type="match status" value="1"/>
</dbReference>
<evidence type="ECO:0000256" key="1">
    <source>
        <dbReference type="ARBA" id="ARBA00022741"/>
    </source>
</evidence>
<dbReference type="PROSITE" id="PS00675">
    <property type="entry name" value="SIGMA54_INTERACT_1"/>
    <property type="match status" value="1"/>
</dbReference>
<evidence type="ECO:0000256" key="3">
    <source>
        <dbReference type="ARBA" id="ARBA00023015"/>
    </source>
</evidence>
<proteinExistence type="predicted"/>
<keyword evidence="6" id="KW-0804">Transcription</keyword>
<dbReference type="SUPFAM" id="SSF52540">
    <property type="entry name" value="P-loop containing nucleoside triphosphate hydrolases"/>
    <property type="match status" value="1"/>
</dbReference>
<dbReference type="EMBL" id="FWEV01000028">
    <property type="protein sequence ID" value="SLM28042.1"/>
    <property type="molecule type" value="Genomic_DNA"/>
</dbReference>
<dbReference type="NCBIfam" id="TIGR00229">
    <property type="entry name" value="sensory_box"/>
    <property type="match status" value="1"/>
</dbReference>
<keyword evidence="2" id="KW-0067">ATP-binding</keyword>
<evidence type="ECO:0000256" key="6">
    <source>
        <dbReference type="ARBA" id="ARBA00023163"/>
    </source>
</evidence>
<dbReference type="InterPro" id="IPR035965">
    <property type="entry name" value="PAS-like_dom_sf"/>
</dbReference>
<dbReference type="InterPro" id="IPR000700">
    <property type="entry name" value="PAS-assoc_C"/>
</dbReference>
<keyword evidence="10" id="KW-0808">Transferase</keyword>
<reference evidence="10 11" key="1">
    <citation type="submission" date="2017-03" db="EMBL/GenBank/DDBJ databases">
        <authorList>
            <person name="Afonso C.L."/>
            <person name="Miller P.J."/>
            <person name="Scott M.A."/>
            <person name="Spackman E."/>
            <person name="Goraichik I."/>
            <person name="Dimitrov K.M."/>
            <person name="Suarez D.L."/>
            <person name="Swayne D.E."/>
        </authorList>
    </citation>
    <scope>NUCLEOTIDE SEQUENCE [LARGE SCALE GENOMIC DNA]</scope>
    <source>
        <strain evidence="10">PRJEB14757</strain>
    </source>
</reference>
<keyword evidence="10" id="KW-0418">Kinase</keyword>
<dbReference type="SMART" id="SM00382">
    <property type="entry name" value="AAA"/>
    <property type="match status" value="1"/>
</dbReference>
<dbReference type="CDD" id="cd00130">
    <property type="entry name" value="PAS"/>
    <property type="match status" value="1"/>
</dbReference>
<dbReference type="InterPro" id="IPR025662">
    <property type="entry name" value="Sigma_54_int_dom_ATP-bd_1"/>
</dbReference>
<dbReference type="PANTHER" id="PTHR32071">
    <property type="entry name" value="TRANSCRIPTIONAL REGULATORY PROTEIN"/>
    <property type="match status" value="1"/>
</dbReference>
<dbReference type="GO" id="GO:0006355">
    <property type="term" value="P:regulation of DNA-templated transcription"/>
    <property type="evidence" value="ECO:0007669"/>
    <property type="project" value="InterPro"/>
</dbReference>
<dbReference type="Pfam" id="PF13426">
    <property type="entry name" value="PAS_9"/>
    <property type="match status" value="1"/>
</dbReference>
<dbReference type="Gene3D" id="1.10.10.60">
    <property type="entry name" value="Homeodomain-like"/>
    <property type="match status" value="1"/>
</dbReference>
<dbReference type="Gene3D" id="3.40.50.300">
    <property type="entry name" value="P-loop containing nucleotide triphosphate hydrolases"/>
    <property type="match status" value="1"/>
</dbReference>
<dbReference type="InterPro" id="IPR000014">
    <property type="entry name" value="PAS"/>
</dbReference>
<dbReference type="Gene3D" id="3.30.450.20">
    <property type="entry name" value="PAS domain"/>
    <property type="match status" value="1"/>
</dbReference>
<name>A0A1W1H6F4_9BACT</name>
<dbReference type="InterPro" id="IPR025944">
    <property type="entry name" value="Sigma_54_int_dom_CS"/>
</dbReference>
<protein>
    <submittedName>
        <fullName evidence="10">Sigma-54 dependent sensory box histidine kinase/response regulator (Modular protein)</fullName>
    </submittedName>
</protein>
<keyword evidence="1" id="KW-0547">Nucleotide-binding</keyword>
<dbReference type="FunFam" id="3.40.50.300:FF:000006">
    <property type="entry name" value="DNA-binding transcriptional regulator NtrC"/>
    <property type="match status" value="1"/>
</dbReference>
<evidence type="ECO:0000259" key="9">
    <source>
        <dbReference type="PROSITE" id="PS50113"/>
    </source>
</evidence>
<dbReference type="PROSITE" id="PS00688">
    <property type="entry name" value="SIGMA54_INTERACT_3"/>
    <property type="match status" value="1"/>
</dbReference>
<gene>
    <name evidence="10" type="ORF">MTBBW1_1230013</name>
</gene>
<dbReference type="InterPro" id="IPR058031">
    <property type="entry name" value="AAA_lid_NorR"/>
</dbReference>
<keyword evidence="4" id="KW-0238">DNA-binding</keyword>
<evidence type="ECO:0000256" key="5">
    <source>
        <dbReference type="ARBA" id="ARBA00023159"/>
    </source>
</evidence>
<feature type="domain" description="PAC" evidence="9">
    <location>
        <begin position="184"/>
        <end position="236"/>
    </location>
</feature>
<dbReference type="InterPro" id="IPR025943">
    <property type="entry name" value="Sigma_54_int_dom_ATP-bd_2"/>
</dbReference>